<accession>A0ABS2NDN4</accession>
<dbReference type="Proteomes" id="UP001646157">
    <property type="component" value="Unassembled WGS sequence"/>
</dbReference>
<dbReference type="RefSeq" id="WP_205172652.1">
    <property type="nucleotide sequence ID" value="NZ_JAFBDZ010000002.1"/>
</dbReference>
<keyword evidence="3" id="KW-1185">Reference proteome</keyword>
<organism evidence="2 3">
    <name type="scientific">Rossellomorea pakistanensis</name>
    <dbReference type="NCBI Taxonomy" id="992288"/>
    <lineage>
        <taxon>Bacteria</taxon>
        <taxon>Bacillati</taxon>
        <taxon>Bacillota</taxon>
        <taxon>Bacilli</taxon>
        <taxon>Bacillales</taxon>
        <taxon>Bacillaceae</taxon>
        <taxon>Rossellomorea</taxon>
    </lineage>
</organism>
<reference evidence="2 3" key="1">
    <citation type="submission" date="2021-01" db="EMBL/GenBank/DDBJ databases">
        <title>Genomic Encyclopedia of Type Strains, Phase IV (KMG-IV): sequencing the most valuable type-strain genomes for metagenomic binning, comparative biology and taxonomic classification.</title>
        <authorList>
            <person name="Goeker M."/>
        </authorList>
    </citation>
    <scope>NUCLEOTIDE SEQUENCE [LARGE SCALE GENOMIC DNA]</scope>
    <source>
        <strain evidence="2 3">DSM 24834</strain>
    </source>
</reference>
<comment type="caution">
    <text evidence="2">The sequence shown here is derived from an EMBL/GenBank/DDBJ whole genome shotgun (WGS) entry which is preliminary data.</text>
</comment>
<evidence type="ECO:0000313" key="3">
    <source>
        <dbReference type="Proteomes" id="UP001646157"/>
    </source>
</evidence>
<feature type="transmembrane region" description="Helical" evidence="1">
    <location>
        <begin position="12"/>
        <end position="36"/>
    </location>
</feature>
<proteinExistence type="predicted"/>
<protein>
    <submittedName>
        <fullName evidence="2">Phi LC3 family holin</fullName>
    </submittedName>
</protein>
<dbReference type="InterPro" id="IPR006485">
    <property type="entry name" value="Phage-like_holin"/>
</dbReference>
<dbReference type="EMBL" id="JAFBDZ010000002">
    <property type="protein sequence ID" value="MBM7585859.1"/>
    <property type="molecule type" value="Genomic_DNA"/>
</dbReference>
<evidence type="ECO:0000256" key="1">
    <source>
        <dbReference type="SAM" id="Phobius"/>
    </source>
</evidence>
<feature type="transmembrane region" description="Helical" evidence="1">
    <location>
        <begin position="48"/>
        <end position="67"/>
    </location>
</feature>
<gene>
    <name evidence="2" type="ORF">JOC86_002401</name>
</gene>
<dbReference type="NCBIfam" id="TIGR01598">
    <property type="entry name" value="holin_phiLC3"/>
    <property type="match status" value="1"/>
</dbReference>
<evidence type="ECO:0000313" key="2">
    <source>
        <dbReference type="EMBL" id="MBM7585859.1"/>
    </source>
</evidence>
<sequence>MINWGVRFKNKLWVIAVISQLFILAEVLLVGAHAIGLTDFQFTEEIKGWVLAAVNAIFGVLASLGVVQDPTTESLSDSDQARLYKKPRSDIYK</sequence>
<keyword evidence="1" id="KW-1133">Transmembrane helix</keyword>
<dbReference type="Pfam" id="PF04531">
    <property type="entry name" value="Phage_holin_1"/>
    <property type="match status" value="1"/>
</dbReference>
<name>A0ABS2NDN4_9BACI</name>
<keyword evidence="1" id="KW-0472">Membrane</keyword>
<keyword evidence="1" id="KW-0812">Transmembrane</keyword>